<protein>
    <submittedName>
        <fullName evidence="1">Uncharacterized protein</fullName>
    </submittedName>
</protein>
<accession>A0ABZ2LPA1</accession>
<proteinExistence type="predicted"/>
<keyword evidence="2" id="KW-1185">Reference proteome</keyword>
<name>A0ABZ2LPA1_9BACT</name>
<sequence length="215" mass="23465">MLFWSDKAESNGPKVEAKVRKEFGVQAPIPYQVEIHGQFRPQSLGQFAGDIAGDAIFEIFGAGGVKPLYTFDFRVQTSRPCNLKVPVIKAGNAIVLGSLVYATPLAKPIFGEIVLEDEKVFGNSKFVGDPAASEKLNANKDLVKRVNKFARAEYKMSNQTIKAKRIVRISSHASPQGPMSVLTITTQPRATWFGMGSSFDAQEFLAIAGTVEQLL</sequence>
<evidence type="ECO:0000313" key="2">
    <source>
        <dbReference type="Proteomes" id="UP001370348"/>
    </source>
</evidence>
<reference evidence="1 2" key="1">
    <citation type="submission" date="2021-12" db="EMBL/GenBank/DDBJ databases">
        <title>Discovery of the Pendulisporaceae a myxobacterial family with distinct sporulation behavior and unique specialized metabolism.</title>
        <authorList>
            <person name="Garcia R."/>
            <person name="Popoff A."/>
            <person name="Bader C.D."/>
            <person name="Loehr J."/>
            <person name="Walesch S."/>
            <person name="Walt C."/>
            <person name="Boldt J."/>
            <person name="Bunk B."/>
            <person name="Haeckl F.J.F.P.J."/>
            <person name="Gunesch A.P."/>
            <person name="Birkelbach J."/>
            <person name="Nuebel U."/>
            <person name="Pietschmann T."/>
            <person name="Bach T."/>
            <person name="Mueller R."/>
        </authorList>
    </citation>
    <scope>NUCLEOTIDE SEQUENCE [LARGE SCALE GENOMIC DNA]</scope>
    <source>
        <strain evidence="1 2">MSr11954</strain>
    </source>
</reference>
<dbReference type="EMBL" id="CP089984">
    <property type="protein sequence ID" value="WXB12727.1"/>
    <property type="molecule type" value="Genomic_DNA"/>
</dbReference>
<evidence type="ECO:0000313" key="1">
    <source>
        <dbReference type="EMBL" id="WXB12727.1"/>
    </source>
</evidence>
<dbReference type="RefSeq" id="WP_394822348.1">
    <property type="nucleotide sequence ID" value="NZ_CP089984.1"/>
</dbReference>
<organism evidence="1 2">
    <name type="scientific">Pendulispora albinea</name>
    <dbReference type="NCBI Taxonomy" id="2741071"/>
    <lineage>
        <taxon>Bacteria</taxon>
        <taxon>Pseudomonadati</taxon>
        <taxon>Myxococcota</taxon>
        <taxon>Myxococcia</taxon>
        <taxon>Myxococcales</taxon>
        <taxon>Sorangiineae</taxon>
        <taxon>Pendulisporaceae</taxon>
        <taxon>Pendulispora</taxon>
    </lineage>
</organism>
<gene>
    <name evidence="1" type="ORF">LZC94_33365</name>
</gene>
<dbReference type="Proteomes" id="UP001370348">
    <property type="component" value="Chromosome"/>
</dbReference>